<keyword evidence="2" id="KW-1185">Reference proteome</keyword>
<accession>A0AAU0F1V6</accession>
<evidence type="ECO:0000313" key="1">
    <source>
        <dbReference type="EMBL" id="WOC52746.1"/>
    </source>
</evidence>
<evidence type="ECO:0000313" key="2">
    <source>
        <dbReference type="Proteomes" id="UP001432059"/>
    </source>
</evidence>
<dbReference type="Proteomes" id="UP001432059">
    <property type="component" value="Chromosome"/>
</dbReference>
<reference evidence="1" key="1">
    <citation type="submission" date="2023-10" db="EMBL/GenBank/DDBJ databases">
        <title>Characterization and whole genome sequencing of a novel strain of Bergeyella porcorum QD2021 isolated from pig.</title>
        <authorList>
            <person name="Liu G."/>
            <person name="Chen C."/>
            <person name="Han X."/>
        </authorList>
    </citation>
    <scope>NUCLEOTIDE SEQUENCE</scope>
    <source>
        <strain evidence="1">QD2021</strain>
    </source>
</reference>
<protein>
    <submittedName>
        <fullName evidence="1">Uncharacterized protein</fullName>
    </submittedName>
</protein>
<proteinExistence type="predicted"/>
<name>A0AAU0F1V6_9FLAO</name>
<sequence length="118" mass="13835">MKVAHYFISLLLALLLGVQSMILLVDYHINRAFYEQYCINQAEPQLDCHGKCQVRKNTENKMLPYGMATLKFDFYASFTPFKIEPLKKIEQYAPQFIFHRLQSESIGFLCRLLRPPIS</sequence>
<dbReference type="EMBL" id="CP136426">
    <property type="protein sequence ID" value="WOC52746.1"/>
    <property type="molecule type" value="Genomic_DNA"/>
</dbReference>
<dbReference type="AlphaFoldDB" id="A0AAU0F1V6"/>
<gene>
    <name evidence="1" type="ORF">BPO_2099</name>
</gene>
<dbReference type="RefSeq" id="WP_327984092.1">
    <property type="nucleotide sequence ID" value="NZ_CP136426.1"/>
</dbReference>
<dbReference type="KEGG" id="bpor:BPO_2099"/>
<organism evidence="1 2">
    <name type="scientific">Bergeyella porcorum</name>
    <dbReference type="NCBI Taxonomy" id="1735111"/>
    <lineage>
        <taxon>Bacteria</taxon>
        <taxon>Pseudomonadati</taxon>
        <taxon>Bacteroidota</taxon>
        <taxon>Flavobacteriia</taxon>
        <taxon>Flavobacteriales</taxon>
        <taxon>Weeksellaceae</taxon>
        <taxon>Bergeyella</taxon>
    </lineage>
</organism>